<keyword evidence="2" id="KW-1185">Reference proteome</keyword>
<dbReference type="AlphaFoldDB" id="A0A433JR41"/>
<proteinExistence type="predicted"/>
<dbReference type="OrthoDB" id="5120047at2"/>
<sequence>MRAITYAGETVTTTDRIAEVLVDLTAALAKRAQAEAVRIPIALDGTSEKAFADLVVGVGNDVLSVPQSWHEPDPEWSEEFDALDTYLRTLTRADLRPAPKTGRRSDSDLFDLDI</sequence>
<comment type="caution">
    <text evidence="1">The sequence shown here is derived from an EMBL/GenBank/DDBJ whole genome shotgun (WGS) entry which is preliminary data.</text>
</comment>
<gene>
    <name evidence="1" type="ORF">ELQ94_04270</name>
</gene>
<name>A0A433JR41_9MICO</name>
<protein>
    <submittedName>
        <fullName evidence="1">Uncharacterized protein</fullName>
    </submittedName>
</protein>
<evidence type="ECO:0000313" key="2">
    <source>
        <dbReference type="Proteomes" id="UP000274909"/>
    </source>
</evidence>
<reference evidence="1 2" key="1">
    <citation type="submission" date="2018-12" db="EMBL/GenBank/DDBJ databases">
        <authorList>
            <person name="Li F."/>
        </authorList>
    </citation>
    <scope>NUCLEOTIDE SEQUENCE [LARGE SCALE GENOMIC DNA]</scope>
    <source>
        <strain evidence="1 2">EGI 6500705</strain>
    </source>
</reference>
<organism evidence="1 2">
    <name type="scientific">Labedella endophytica</name>
    <dbReference type="NCBI Taxonomy" id="1523160"/>
    <lineage>
        <taxon>Bacteria</taxon>
        <taxon>Bacillati</taxon>
        <taxon>Actinomycetota</taxon>
        <taxon>Actinomycetes</taxon>
        <taxon>Micrococcales</taxon>
        <taxon>Microbacteriaceae</taxon>
        <taxon>Labedella</taxon>
    </lineage>
</organism>
<dbReference type="EMBL" id="RZGZ01000002">
    <property type="protein sequence ID" value="RUR00782.1"/>
    <property type="molecule type" value="Genomic_DNA"/>
</dbReference>
<accession>A0A433JR41</accession>
<dbReference type="RefSeq" id="WP_127047580.1">
    <property type="nucleotide sequence ID" value="NZ_RZGZ01000002.1"/>
</dbReference>
<evidence type="ECO:0000313" key="1">
    <source>
        <dbReference type="EMBL" id="RUR00782.1"/>
    </source>
</evidence>
<dbReference type="Proteomes" id="UP000274909">
    <property type="component" value="Unassembled WGS sequence"/>
</dbReference>